<sequence>MENQNEAPDPSIVLPVCVDCQPHKRRTPNVDEGLVDPASNLKDDLYKTELCHHFMEFGFCKYGSRCCFAHSEAELRPKPKTYQKHDKIPCMAYHNEGYCPYGERCRFQHSPKSPKVFLTFLQHVKVSDDGDEIITSEEVFIEDMGSVNPEA</sequence>
<evidence type="ECO:0000313" key="7">
    <source>
        <dbReference type="EMBL" id="KAG9391164.1"/>
    </source>
</evidence>
<feature type="domain" description="C3H1-type" evidence="6">
    <location>
        <begin position="84"/>
        <end position="112"/>
    </location>
</feature>
<evidence type="ECO:0000256" key="3">
    <source>
        <dbReference type="ARBA" id="ARBA00022771"/>
    </source>
</evidence>
<evidence type="ECO:0000256" key="2">
    <source>
        <dbReference type="ARBA" id="ARBA00022737"/>
    </source>
</evidence>
<keyword evidence="3 5" id="KW-0863">Zinc-finger</keyword>
<dbReference type="GO" id="GO:0003729">
    <property type="term" value="F:mRNA binding"/>
    <property type="evidence" value="ECO:0007669"/>
    <property type="project" value="InterPro"/>
</dbReference>
<evidence type="ECO:0000259" key="6">
    <source>
        <dbReference type="PROSITE" id="PS50103"/>
    </source>
</evidence>
<dbReference type="AlphaFoldDB" id="A0A8J6DXX4"/>
<gene>
    <name evidence="7" type="ORF">J8273_7438</name>
</gene>
<dbReference type="PANTHER" id="PTHR12547">
    <property type="entry name" value="CCCH ZINC FINGER/TIS11-RELATED"/>
    <property type="match status" value="1"/>
</dbReference>
<dbReference type="GO" id="GO:0008270">
    <property type="term" value="F:zinc ion binding"/>
    <property type="evidence" value="ECO:0007669"/>
    <property type="project" value="UniProtKB-KW"/>
</dbReference>
<dbReference type="EMBL" id="JAHDYR010000062">
    <property type="protein sequence ID" value="KAG9391164.1"/>
    <property type="molecule type" value="Genomic_DNA"/>
</dbReference>
<dbReference type="PANTHER" id="PTHR12547:SF18">
    <property type="entry name" value="PROTEIN TIS11"/>
    <property type="match status" value="1"/>
</dbReference>
<evidence type="ECO:0000256" key="5">
    <source>
        <dbReference type="PROSITE-ProRule" id="PRU00723"/>
    </source>
</evidence>
<feature type="domain" description="C3H1-type" evidence="6">
    <location>
        <begin position="45"/>
        <end position="73"/>
    </location>
</feature>
<evidence type="ECO:0000256" key="4">
    <source>
        <dbReference type="ARBA" id="ARBA00022833"/>
    </source>
</evidence>
<dbReference type="Gene3D" id="4.10.1000.10">
    <property type="entry name" value="Zinc finger, CCCH-type"/>
    <property type="match status" value="2"/>
</dbReference>
<dbReference type="InterPro" id="IPR036855">
    <property type="entry name" value="Znf_CCCH_sf"/>
</dbReference>
<keyword evidence="1 5" id="KW-0479">Metal-binding</keyword>
<dbReference type="PROSITE" id="PS50103">
    <property type="entry name" value="ZF_C3H1"/>
    <property type="match status" value="2"/>
</dbReference>
<dbReference type="SUPFAM" id="SSF90229">
    <property type="entry name" value="CCCH zinc finger"/>
    <property type="match status" value="2"/>
</dbReference>
<dbReference type="FunFam" id="4.10.1000.10:FF:000001">
    <property type="entry name" value="zinc finger CCCH domain-containing protein 15-like"/>
    <property type="match status" value="1"/>
</dbReference>
<keyword evidence="8" id="KW-1185">Reference proteome</keyword>
<proteinExistence type="predicted"/>
<feature type="zinc finger region" description="C3H1-type" evidence="5">
    <location>
        <begin position="45"/>
        <end position="73"/>
    </location>
</feature>
<dbReference type="InterPro" id="IPR000571">
    <property type="entry name" value="Znf_CCCH"/>
</dbReference>
<protein>
    <recommendedName>
        <fullName evidence="6">C3H1-type domain-containing protein</fullName>
    </recommendedName>
</protein>
<dbReference type="OrthoDB" id="410307at2759"/>
<dbReference type="Proteomes" id="UP000717585">
    <property type="component" value="Unassembled WGS sequence"/>
</dbReference>
<name>A0A8J6DXX4_9EUKA</name>
<accession>A0A8J6DXX4</accession>
<dbReference type="Pfam" id="PF00642">
    <property type="entry name" value="zf-CCCH"/>
    <property type="match status" value="2"/>
</dbReference>
<evidence type="ECO:0000313" key="8">
    <source>
        <dbReference type="Proteomes" id="UP000717585"/>
    </source>
</evidence>
<feature type="zinc finger region" description="C3H1-type" evidence="5">
    <location>
        <begin position="84"/>
        <end position="112"/>
    </location>
</feature>
<keyword evidence="2" id="KW-0677">Repeat</keyword>
<comment type="caution">
    <text evidence="7">The sequence shown here is derived from an EMBL/GenBank/DDBJ whole genome shotgun (WGS) entry which is preliminary data.</text>
</comment>
<evidence type="ECO:0000256" key="1">
    <source>
        <dbReference type="ARBA" id="ARBA00022723"/>
    </source>
</evidence>
<reference evidence="7" key="1">
    <citation type="submission" date="2021-05" db="EMBL/GenBank/DDBJ databases">
        <title>A free-living protist that lacks canonical eukaryotic 1 DNA replication and segregation systems.</title>
        <authorList>
            <person name="Salas-Leiva D.E."/>
            <person name="Tromer E.C."/>
            <person name="Curtis B.A."/>
            <person name="Jerlstrom-Hultqvist J."/>
            <person name="Kolisko M."/>
            <person name="Yi Z."/>
            <person name="Salas-Leiva J.S."/>
            <person name="Gallot-Lavallee L."/>
            <person name="Kops G.J.P.L."/>
            <person name="Archibald J.M."/>
            <person name="Simpson A.G.B."/>
            <person name="Roger A.J."/>
        </authorList>
    </citation>
    <scope>NUCLEOTIDE SEQUENCE</scope>
    <source>
        <strain evidence="7">BICM</strain>
    </source>
</reference>
<keyword evidence="4 5" id="KW-0862">Zinc</keyword>
<dbReference type="SMART" id="SM00356">
    <property type="entry name" value="ZnF_C3H1"/>
    <property type="match status" value="2"/>
</dbReference>
<organism evidence="7 8">
    <name type="scientific">Carpediemonas membranifera</name>
    <dbReference type="NCBI Taxonomy" id="201153"/>
    <lineage>
        <taxon>Eukaryota</taxon>
        <taxon>Metamonada</taxon>
        <taxon>Carpediemonas-like organisms</taxon>
        <taxon>Carpediemonas</taxon>
    </lineage>
</organism>
<dbReference type="InterPro" id="IPR045877">
    <property type="entry name" value="ZFP36-like"/>
</dbReference>